<proteinExistence type="predicted"/>
<dbReference type="AlphaFoldDB" id="A0A9P7DIK0"/>
<comment type="caution">
    <text evidence="2">The sequence shown here is derived from an EMBL/GenBank/DDBJ whole genome shotgun (WGS) entry which is preliminary data.</text>
</comment>
<keyword evidence="3" id="KW-1185">Reference proteome</keyword>
<dbReference type="InterPro" id="IPR011333">
    <property type="entry name" value="SKP1/BTB/POZ_sf"/>
</dbReference>
<protein>
    <recommendedName>
        <fullName evidence="4">BTB domain-containing protein</fullName>
    </recommendedName>
</protein>
<evidence type="ECO:0000256" key="1">
    <source>
        <dbReference type="SAM" id="MobiDB-lite"/>
    </source>
</evidence>
<evidence type="ECO:0000313" key="3">
    <source>
        <dbReference type="Proteomes" id="UP000719766"/>
    </source>
</evidence>
<sequence>MAKNQRQIHRLLRKSIIGQLPDTQFYLFSNQSKRKGNITKLKTLFAEHEVLAVGSEYFSNLFAAKQTLDDPAIVRFQGGRHMCEEGISIDEYGYASDSDLGEEDEEVDETVQNDPDEKCGNVSTERMAHTTDENLVTKEPQCTIPSRVLVTDTAFKTWLALLYYMYTNEIAFAPLRSQGSSTARYCSLNEAPLCSPKSMYRLACKIKHDRLQAKALAAIRSSLTEYNILREFSSSLTSRFPPIFEMEVETVFQLISTPTRRPIIRDFPTLIPRIVGADLPYGAGIPLDTNIHPDETPGMNE</sequence>
<dbReference type="Gene3D" id="3.30.710.10">
    <property type="entry name" value="Potassium Channel Kv1.1, Chain A"/>
    <property type="match status" value="1"/>
</dbReference>
<dbReference type="RefSeq" id="XP_041160447.1">
    <property type="nucleotide sequence ID" value="XM_041306565.1"/>
</dbReference>
<reference evidence="2" key="1">
    <citation type="journal article" date="2020" name="New Phytol.">
        <title>Comparative genomics reveals dynamic genome evolution in host specialist ectomycorrhizal fungi.</title>
        <authorList>
            <person name="Lofgren L.A."/>
            <person name="Nguyen N.H."/>
            <person name="Vilgalys R."/>
            <person name="Ruytinx J."/>
            <person name="Liao H.L."/>
            <person name="Branco S."/>
            <person name="Kuo A."/>
            <person name="LaButti K."/>
            <person name="Lipzen A."/>
            <person name="Andreopoulos W."/>
            <person name="Pangilinan J."/>
            <person name="Riley R."/>
            <person name="Hundley H."/>
            <person name="Na H."/>
            <person name="Barry K."/>
            <person name="Grigoriev I.V."/>
            <person name="Stajich J.E."/>
            <person name="Kennedy P.G."/>
        </authorList>
    </citation>
    <scope>NUCLEOTIDE SEQUENCE</scope>
    <source>
        <strain evidence="2">S12</strain>
    </source>
</reference>
<accession>A0A9P7DIK0</accession>
<name>A0A9P7DIK0_9AGAM</name>
<feature type="compositionally biased region" description="Acidic residues" evidence="1">
    <location>
        <begin position="99"/>
        <end position="111"/>
    </location>
</feature>
<dbReference type="Proteomes" id="UP000719766">
    <property type="component" value="Unassembled WGS sequence"/>
</dbReference>
<organism evidence="2 3">
    <name type="scientific">Suillus plorans</name>
    <dbReference type="NCBI Taxonomy" id="116603"/>
    <lineage>
        <taxon>Eukaryota</taxon>
        <taxon>Fungi</taxon>
        <taxon>Dikarya</taxon>
        <taxon>Basidiomycota</taxon>
        <taxon>Agaricomycotina</taxon>
        <taxon>Agaricomycetes</taxon>
        <taxon>Agaricomycetidae</taxon>
        <taxon>Boletales</taxon>
        <taxon>Suillineae</taxon>
        <taxon>Suillaceae</taxon>
        <taxon>Suillus</taxon>
    </lineage>
</organism>
<dbReference type="GeneID" id="64600329"/>
<dbReference type="OrthoDB" id="6359816at2759"/>
<feature type="region of interest" description="Disordered" evidence="1">
    <location>
        <begin position="98"/>
        <end position="122"/>
    </location>
</feature>
<evidence type="ECO:0000313" key="2">
    <source>
        <dbReference type="EMBL" id="KAG1794219.1"/>
    </source>
</evidence>
<dbReference type="EMBL" id="JABBWE010000027">
    <property type="protein sequence ID" value="KAG1794219.1"/>
    <property type="molecule type" value="Genomic_DNA"/>
</dbReference>
<evidence type="ECO:0008006" key="4">
    <source>
        <dbReference type="Google" id="ProtNLM"/>
    </source>
</evidence>
<gene>
    <name evidence="2" type="ORF">HD556DRAFT_1443167</name>
</gene>